<name>A0ABZ2KR09_9BACT</name>
<accession>A0ABZ2KR09</accession>
<reference evidence="1" key="1">
    <citation type="submission" date="2021-12" db="EMBL/GenBank/DDBJ databases">
        <title>Discovery of the Pendulisporaceae a myxobacterial family with distinct sporulation behavior and unique specialized metabolism.</title>
        <authorList>
            <person name="Garcia R."/>
            <person name="Popoff A."/>
            <person name="Bader C.D."/>
            <person name="Loehr J."/>
            <person name="Walesch S."/>
            <person name="Walt C."/>
            <person name="Boldt J."/>
            <person name="Bunk B."/>
            <person name="Haeckl F.J.F.P.J."/>
            <person name="Gunesch A.P."/>
            <person name="Birkelbach J."/>
            <person name="Nuebel U."/>
            <person name="Pietschmann T."/>
            <person name="Bach T."/>
            <person name="Mueller R."/>
        </authorList>
    </citation>
    <scope>NUCLEOTIDE SEQUENCE</scope>
    <source>
        <strain evidence="1">MSr11367</strain>
    </source>
</reference>
<evidence type="ECO:0000313" key="1">
    <source>
        <dbReference type="EMBL" id="WXB01117.1"/>
    </source>
</evidence>
<evidence type="ECO:0000313" key="2">
    <source>
        <dbReference type="Proteomes" id="UP001374803"/>
    </source>
</evidence>
<dbReference type="Proteomes" id="UP001374803">
    <property type="component" value="Chromosome"/>
</dbReference>
<dbReference type="EMBL" id="CP089983">
    <property type="protein sequence ID" value="WXB01117.1"/>
    <property type="molecule type" value="Genomic_DNA"/>
</dbReference>
<proteinExistence type="predicted"/>
<dbReference type="InterPro" id="IPR043746">
    <property type="entry name" value="DUF5691"/>
</dbReference>
<keyword evidence="2" id="KW-1185">Reference proteome</keyword>
<dbReference type="Pfam" id="PF18944">
    <property type="entry name" value="DUF5691"/>
    <property type="match status" value="1"/>
</dbReference>
<organism evidence="1 2">
    <name type="scientific">Pendulispora rubella</name>
    <dbReference type="NCBI Taxonomy" id="2741070"/>
    <lineage>
        <taxon>Bacteria</taxon>
        <taxon>Pseudomonadati</taxon>
        <taxon>Myxococcota</taxon>
        <taxon>Myxococcia</taxon>
        <taxon>Myxococcales</taxon>
        <taxon>Sorangiineae</taxon>
        <taxon>Pendulisporaceae</taxon>
        <taxon>Pendulispora</taxon>
    </lineage>
</organism>
<dbReference type="RefSeq" id="WP_394830726.1">
    <property type="nucleotide sequence ID" value="NZ_CP089929.1"/>
</dbReference>
<gene>
    <name evidence="1" type="ORF">LVJ94_29885</name>
</gene>
<protein>
    <submittedName>
        <fullName evidence="1">DUF5691 domain-containing protein</fullName>
    </submittedName>
</protein>
<sequence length="501" mass="54129">MDPLTRWAVIGTSRQERLDETAEPLDALAAGVLAKLGDAPAPQRILLAAGTRAVATIAGAPATNTADPFPPAPAETRPACSAKATRLLEDILREGQKELLLEALALLDRAGLRLPHAVLPGALGARGEVLRTAARRVLGERGPWLARMNPAWEWATAPADAPDMAVLERAWLEGASPGRRDALARARAVDPARARAWLEASWSSEKADERAAFLTVLATGISDDDEAFVSAQLRDRASAVRDAAQALLPRLVRSAFVARMIARTDAVLHFTGGTLSVRSPENTDPDAARDGLSARPPQGVGALSFWLSRALSAIPPSHWRTRFETDAATLVHAAEKTDWAGALCEGWTKAALLREDPEWLAALWEFWQRCDEKVAIAPIANAMLVQILQRLPPAEAALRVEPLFGDGPTRIHLSMALCALAAPWPESIGLRYITALEREIHTTSLRTQAMMASLRDAALALPHAVLPRALQVLEGAPLTPQLISFMEVLRVRHELVQEIHP</sequence>